<evidence type="ECO:0000313" key="3">
    <source>
        <dbReference type="EMBL" id="CAE8725529.1"/>
    </source>
</evidence>
<organism evidence="3 4">
    <name type="scientific">Polarella glacialis</name>
    <name type="common">Dinoflagellate</name>
    <dbReference type="NCBI Taxonomy" id="89957"/>
    <lineage>
        <taxon>Eukaryota</taxon>
        <taxon>Sar</taxon>
        <taxon>Alveolata</taxon>
        <taxon>Dinophyceae</taxon>
        <taxon>Suessiales</taxon>
        <taxon>Suessiaceae</taxon>
        <taxon>Polarella</taxon>
    </lineage>
</organism>
<feature type="domain" description="Homing endonuclease LAGLIDADG" evidence="2">
    <location>
        <begin position="97"/>
        <end position="154"/>
    </location>
</feature>
<keyword evidence="1" id="KW-0175">Coiled coil</keyword>
<reference evidence="3" key="1">
    <citation type="submission" date="2021-02" db="EMBL/GenBank/DDBJ databases">
        <authorList>
            <person name="Dougan E. K."/>
            <person name="Rhodes N."/>
            <person name="Thang M."/>
            <person name="Chan C."/>
        </authorList>
    </citation>
    <scope>NUCLEOTIDE SEQUENCE</scope>
</reference>
<evidence type="ECO:0000313" key="4">
    <source>
        <dbReference type="Proteomes" id="UP000626109"/>
    </source>
</evidence>
<dbReference type="AlphaFoldDB" id="A0A813LGN8"/>
<dbReference type="SUPFAM" id="SSF55608">
    <property type="entry name" value="Homing endonucleases"/>
    <property type="match status" value="2"/>
</dbReference>
<dbReference type="InterPro" id="IPR027434">
    <property type="entry name" value="Homing_endonucl"/>
</dbReference>
<gene>
    <name evidence="3" type="ORF">PGLA2088_LOCUS44156</name>
</gene>
<evidence type="ECO:0000256" key="1">
    <source>
        <dbReference type="SAM" id="Coils"/>
    </source>
</evidence>
<feature type="coiled-coil region" evidence="1">
    <location>
        <begin position="362"/>
        <end position="389"/>
    </location>
</feature>
<comment type="caution">
    <text evidence="3">The sequence shown here is derived from an EMBL/GenBank/DDBJ whole genome shotgun (WGS) entry which is preliminary data.</text>
</comment>
<sequence length="431" mass="47849">MVPSSQMTSPALALFRRALFGHSCVPASRRGLSAVNSDSPWPMSQVDRLDRRYKRLRGLLGKLRWQPITHFQAFGQDHQLPVCISKSNFEPPSISRVQLEYFAGFFDGDGCVSASTGNSGCYLRITQSSRQAEALLLFCKAFGGSIRIHETGMGMHRPTICWRVNGTSARSAASVLSPMSLVKQIQLQIAADWPSCQIRRQELKTALKLQKASPDCINQTCSWSYVAGFFDAEGCISILPRGEGIRLDVGQKHDEVLQIILGFFDRELSGKGIRLFKYERISNLKVTSSATSKAILLKLLASGLCVKRKAAELALSSSSTRYIGVRQELSLLVGNQSRYQRLDASGCVRAVGIQKVLGAFRRTSQLHRKQQLKQQLADLRQDHICLKAQARLQLLRSDIRSLIQRGALHTSSLDSTVLNKVVEFGPEVSKR</sequence>
<protein>
    <recommendedName>
        <fullName evidence="2">Homing endonuclease LAGLIDADG domain-containing protein</fullName>
    </recommendedName>
</protein>
<evidence type="ECO:0000259" key="2">
    <source>
        <dbReference type="Pfam" id="PF14528"/>
    </source>
</evidence>
<dbReference type="Gene3D" id="3.10.28.10">
    <property type="entry name" value="Homing endonucleases"/>
    <property type="match status" value="2"/>
</dbReference>
<dbReference type="Proteomes" id="UP000626109">
    <property type="component" value="Unassembled WGS sequence"/>
</dbReference>
<name>A0A813LGN8_POLGL</name>
<dbReference type="EMBL" id="CAJNNW010035087">
    <property type="protein sequence ID" value="CAE8725529.1"/>
    <property type="molecule type" value="Genomic_DNA"/>
</dbReference>
<dbReference type="Pfam" id="PF14528">
    <property type="entry name" value="LAGLIDADG_3"/>
    <property type="match status" value="1"/>
</dbReference>
<accession>A0A813LGN8</accession>
<dbReference type="InterPro" id="IPR004860">
    <property type="entry name" value="LAGLIDADG_dom"/>
</dbReference>
<proteinExistence type="predicted"/>
<dbReference type="GO" id="GO:0004519">
    <property type="term" value="F:endonuclease activity"/>
    <property type="evidence" value="ECO:0007669"/>
    <property type="project" value="InterPro"/>
</dbReference>